<feature type="domain" description="Phosphatidic acid phosphatase type 2/haloperoxidase" evidence="10">
    <location>
        <begin position="99"/>
        <end position="216"/>
    </location>
</feature>
<evidence type="ECO:0000256" key="8">
    <source>
        <dbReference type="SAM" id="MobiDB-lite"/>
    </source>
</evidence>
<evidence type="ECO:0000259" key="10">
    <source>
        <dbReference type="SMART" id="SM00014"/>
    </source>
</evidence>
<dbReference type="GO" id="GO:0006670">
    <property type="term" value="P:sphingosine metabolic process"/>
    <property type="evidence" value="ECO:0007669"/>
    <property type="project" value="TreeGrafter"/>
</dbReference>
<proteinExistence type="inferred from homology"/>
<dbReference type="PANTHER" id="PTHR14969:SF28">
    <property type="entry name" value="DIHYDROSPHINGOSINE 1-PHOSPHATE PHOSPHATASE LCB3-RELATED"/>
    <property type="match status" value="1"/>
</dbReference>
<feature type="region of interest" description="Disordered" evidence="8">
    <location>
        <begin position="36"/>
        <end position="55"/>
    </location>
</feature>
<evidence type="ECO:0000313" key="11">
    <source>
        <dbReference type="EMBL" id="JAG05205.1"/>
    </source>
</evidence>
<feature type="transmembrane region" description="Helical" evidence="9">
    <location>
        <begin position="143"/>
        <end position="164"/>
    </location>
</feature>
<feature type="transmembrane region" description="Helical" evidence="9">
    <location>
        <begin position="260"/>
        <end position="278"/>
    </location>
</feature>
<feature type="transmembrane region" description="Helical" evidence="9">
    <location>
        <begin position="363"/>
        <end position="386"/>
    </location>
</feature>
<dbReference type="Gene3D" id="1.20.144.10">
    <property type="entry name" value="Phosphatidic acid phosphatase type 2/haloperoxidase"/>
    <property type="match status" value="1"/>
</dbReference>
<feature type="transmembrane region" description="Helical" evidence="9">
    <location>
        <begin position="170"/>
        <end position="193"/>
    </location>
</feature>
<evidence type="ECO:0000256" key="1">
    <source>
        <dbReference type="ARBA" id="ARBA00004477"/>
    </source>
</evidence>
<keyword evidence="2 9" id="KW-0812">Transmembrane</keyword>
<accession>A0A0A9WK25</accession>
<evidence type="ECO:0000256" key="6">
    <source>
        <dbReference type="ARBA" id="ARBA00023136"/>
    </source>
</evidence>
<evidence type="ECO:0000256" key="9">
    <source>
        <dbReference type="SAM" id="Phobius"/>
    </source>
</evidence>
<comment type="similarity">
    <text evidence="7">Belongs to the type 2 lipid phosphate phosphatase family.</text>
</comment>
<dbReference type="InterPro" id="IPR000326">
    <property type="entry name" value="PAP2/HPO"/>
</dbReference>
<dbReference type="Pfam" id="PF01569">
    <property type="entry name" value="PAP2"/>
    <property type="match status" value="1"/>
</dbReference>
<dbReference type="AlphaFoldDB" id="A0A0A9WK25"/>
<reference evidence="13" key="3">
    <citation type="submission" date="2014-09" db="EMBL/GenBank/DDBJ databases">
        <authorList>
            <person name="Magalhaes I.L.F."/>
            <person name="Oliveira U."/>
            <person name="Santos F.R."/>
            <person name="Vidigal T.H.D.A."/>
            <person name="Brescovit A.D."/>
            <person name="Santos A.J."/>
        </authorList>
    </citation>
    <scope>NUCLEOTIDE SEQUENCE</scope>
</reference>
<protein>
    <submittedName>
        <fullName evidence="11">Sphingosine-1-phosphate phosphatase 1</fullName>
    </submittedName>
</protein>
<evidence type="ECO:0000256" key="2">
    <source>
        <dbReference type="ARBA" id="ARBA00022692"/>
    </source>
</evidence>
<keyword evidence="3" id="KW-0378">Hydrolase</keyword>
<evidence type="ECO:0000256" key="5">
    <source>
        <dbReference type="ARBA" id="ARBA00022989"/>
    </source>
</evidence>
<dbReference type="InterPro" id="IPR036938">
    <property type="entry name" value="PAP2/HPO_sf"/>
</dbReference>
<evidence type="ECO:0000256" key="4">
    <source>
        <dbReference type="ARBA" id="ARBA00022824"/>
    </source>
</evidence>
<dbReference type="SMART" id="SM00014">
    <property type="entry name" value="acidPPc"/>
    <property type="match status" value="1"/>
</dbReference>
<evidence type="ECO:0000313" key="12">
    <source>
        <dbReference type="EMBL" id="JAG05206.1"/>
    </source>
</evidence>
<dbReference type="EMBL" id="GBHO01038398">
    <property type="protein sequence ID" value="JAG05206.1"/>
    <property type="molecule type" value="Transcribed_RNA"/>
</dbReference>
<evidence type="ECO:0000313" key="14">
    <source>
        <dbReference type="EMBL" id="JAQ00229.1"/>
    </source>
</evidence>
<dbReference type="EMBL" id="GBHO01038399">
    <property type="protein sequence ID" value="JAG05205.1"/>
    <property type="molecule type" value="Transcribed_RNA"/>
</dbReference>
<dbReference type="CDD" id="cd03388">
    <property type="entry name" value="PAP2_SPPase1"/>
    <property type="match status" value="1"/>
</dbReference>
<name>A0A0A9WK25_LYGHE</name>
<evidence type="ECO:0000256" key="7">
    <source>
        <dbReference type="ARBA" id="ARBA00038324"/>
    </source>
</evidence>
<dbReference type="PANTHER" id="PTHR14969">
    <property type="entry name" value="SPHINGOSINE-1-PHOSPHATE PHOSPHOHYDROLASE"/>
    <property type="match status" value="1"/>
</dbReference>
<dbReference type="GO" id="GO:0042392">
    <property type="term" value="F:sphingosine-1-phosphate phosphatase activity"/>
    <property type="evidence" value="ECO:0007669"/>
    <property type="project" value="TreeGrafter"/>
</dbReference>
<dbReference type="EMBL" id="GDHC01018400">
    <property type="protein sequence ID" value="JAQ00229.1"/>
    <property type="molecule type" value="Transcribed_RNA"/>
</dbReference>
<comment type="subcellular location">
    <subcellularLocation>
        <location evidence="1">Endoplasmic reticulum membrane</location>
        <topology evidence="1">Multi-pass membrane protein</topology>
    </subcellularLocation>
</comment>
<evidence type="ECO:0000256" key="3">
    <source>
        <dbReference type="ARBA" id="ARBA00022801"/>
    </source>
</evidence>
<organism evidence="11">
    <name type="scientific">Lygus hesperus</name>
    <name type="common">Western plant bug</name>
    <dbReference type="NCBI Taxonomy" id="30085"/>
    <lineage>
        <taxon>Eukaryota</taxon>
        <taxon>Metazoa</taxon>
        <taxon>Ecdysozoa</taxon>
        <taxon>Arthropoda</taxon>
        <taxon>Hexapoda</taxon>
        <taxon>Insecta</taxon>
        <taxon>Pterygota</taxon>
        <taxon>Neoptera</taxon>
        <taxon>Paraneoptera</taxon>
        <taxon>Hemiptera</taxon>
        <taxon>Heteroptera</taxon>
        <taxon>Panheteroptera</taxon>
        <taxon>Cimicomorpha</taxon>
        <taxon>Miridae</taxon>
        <taxon>Mirini</taxon>
        <taxon>Lygus</taxon>
    </lineage>
</organism>
<keyword evidence="6 9" id="KW-0472">Membrane</keyword>
<reference evidence="14" key="4">
    <citation type="journal article" date="2016" name="Gigascience">
        <title>De novo construction of an expanded transcriptome assembly for the western tarnished plant bug, Lygus hesperus.</title>
        <authorList>
            <person name="Tassone E.E."/>
            <person name="Geib S.M."/>
            <person name="Hall B."/>
            <person name="Fabrick J.A."/>
            <person name="Brent C.S."/>
            <person name="Hull J.J."/>
        </authorList>
    </citation>
    <scope>NUCLEOTIDE SEQUENCE</scope>
</reference>
<reference evidence="11" key="1">
    <citation type="journal article" date="2014" name="PLoS ONE">
        <title>Transcriptome-Based Identification of ABC Transporters in the Western Tarnished Plant Bug Lygus hesperus.</title>
        <authorList>
            <person name="Hull J.J."/>
            <person name="Chaney K."/>
            <person name="Geib S.M."/>
            <person name="Fabrick J.A."/>
            <person name="Brent C.S."/>
            <person name="Walsh D."/>
            <person name="Lavine L.C."/>
        </authorList>
    </citation>
    <scope>NUCLEOTIDE SEQUENCE</scope>
</reference>
<feature type="transmembrane region" description="Helical" evidence="9">
    <location>
        <begin position="298"/>
        <end position="318"/>
    </location>
</feature>
<dbReference type="GO" id="GO:0005789">
    <property type="term" value="C:endoplasmic reticulum membrane"/>
    <property type="evidence" value="ECO:0007669"/>
    <property type="project" value="UniProtKB-SubCell"/>
</dbReference>
<sequence length="395" mass="44343">MDWIEFFKSPYAVLKIQNFFGVLPKQKVAPGRIPNGTQTALSSSDDEDQTYTSGSDSEEKEYVVTNKFWYFLFVLGTELGDEIFYASFIPFWFWNIDGAVGRRVVMVWSIIMCIGQGLKDIICMPRPSSPPVYRLQKKWSLEYGMPSTHAMVGVSIPFSVLIYTMQRYEYPVTIGATIALLWCLVVSVSRLYLGMHSVLDVIAGLCLALILMIPVVPMVDAADRFWLTSRFSPLILLSLSILIIAFYPKSKIWTPTRQDTTMIMSVCVGVHLGAWTNYQLGIMSAPLSQPPYVIIWPSYEMCGLLVLRAAIGFSCIVATRALCKSASYATVCFLLRLNQSEVETTAHTAPSSAKNTVELCYKYITYVALGFNTVYLLPSVFSLLGIDRPTFYTEI</sequence>
<dbReference type="EMBL" id="GBRD01000663">
    <property type="protein sequence ID" value="JAG65158.1"/>
    <property type="molecule type" value="Transcribed_RNA"/>
</dbReference>
<dbReference type="SUPFAM" id="SSF48317">
    <property type="entry name" value="Acid phosphatase/Vanadium-dependent haloperoxidase"/>
    <property type="match status" value="1"/>
</dbReference>
<reference evidence="11" key="2">
    <citation type="submission" date="2014-07" db="EMBL/GenBank/DDBJ databases">
        <authorList>
            <person name="Hull J."/>
        </authorList>
    </citation>
    <scope>NUCLEOTIDE SEQUENCE</scope>
</reference>
<keyword evidence="4" id="KW-0256">Endoplasmic reticulum</keyword>
<feature type="transmembrane region" description="Helical" evidence="9">
    <location>
        <begin position="231"/>
        <end position="248"/>
    </location>
</feature>
<keyword evidence="5 9" id="KW-1133">Transmembrane helix</keyword>
<feature type="transmembrane region" description="Helical" evidence="9">
    <location>
        <begin position="198"/>
        <end position="219"/>
    </location>
</feature>
<gene>
    <name evidence="11" type="primary">Sgpp1_0</name>
    <name evidence="14" type="synonym">Sgpp1</name>
    <name evidence="12" type="synonym">Sgpp1_1</name>
    <name evidence="11" type="ORF">CM83_36665</name>
    <name evidence="12" type="ORF">CM83_36666</name>
    <name evidence="14" type="ORF">g.41147</name>
</gene>
<evidence type="ECO:0000313" key="13">
    <source>
        <dbReference type="EMBL" id="JAG65158.1"/>
    </source>
</evidence>